<feature type="region of interest" description="Disordered" evidence="2">
    <location>
        <begin position="746"/>
        <end position="808"/>
    </location>
</feature>
<feature type="compositionally biased region" description="Pro residues" evidence="2">
    <location>
        <begin position="360"/>
        <end position="374"/>
    </location>
</feature>
<dbReference type="SMART" id="SM01043">
    <property type="entry name" value="BTAD"/>
    <property type="match status" value="1"/>
</dbReference>
<name>A0ABQ2K205_9ACTN</name>
<dbReference type="SMART" id="SM00257">
    <property type="entry name" value="LysM"/>
    <property type="match status" value="2"/>
</dbReference>
<feature type="transmembrane region" description="Helical" evidence="3">
    <location>
        <begin position="110"/>
        <end position="129"/>
    </location>
</feature>
<evidence type="ECO:0000256" key="2">
    <source>
        <dbReference type="SAM" id="MobiDB-lite"/>
    </source>
</evidence>
<dbReference type="PROSITE" id="PS51782">
    <property type="entry name" value="LYSM"/>
    <property type="match status" value="1"/>
</dbReference>
<dbReference type="Gene3D" id="1.25.40.10">
    <property type="entry name" value="Tetratricopeptide repeat domain"/>
    <property type="match status" value="1"/>
</dbReference>
<dbReference type="Gene3D" id="3.10.350.10">
    <property type="entry name" value="LysM domain"/>
    <property type="match status" value="2"/>
</dbReference>
<proteinExistence type="predicted"/>
<accession>A0ABQ2K205</accession>
<feature type="region of interest" description="Disordered" evidence="2">
    <location>
        <begin position="274"/>
        <end position="389"/>
    </location>
</feature>
<organism evidence="5 6">
    <name type="scientific">Streptomyces kronopolitis</name>
    <dbReference type="NCBI Taxonomy" id="1612435"/>
    <lineage>
        <taxon>Bacteria</taxon>
        <taxon>Bacillati</taxon>
        <taxon>Actinomycetota</taxon>
        <taxon>Actinomycetes</taxon>
        <taxon>Kitasatosporales</taxon>
        <taxon>Streptomycetaceae</taxon>
        <taxon>Streptomyces</taxon>
    </lineage>
</organism>
<feature type="compositionally biased region" description="Basic and acidic residues" evidence="2">
    <location>
        <begin position="336"/>
        <end position="353"/>
    </location>
</feature>
<dbReference type="Proteomes" id="UP000600080">
    <property type="component" value="Unassembled WGS sequence"/>
</dbReference>
<feature type="region of interest" description="Disordered" evidence="2">
    <location>
        <begin position="138"/>
        <end position="167"/>
    </location>
</feature>
<feature type="compositionally biased region" description="Low complexity" evidence="2">
    <location>
        <begin position="138"/>
        <end position="153"/>
    </location>
</feature>
<gene>
    <name evidence="5" type="ORF">GCM10012285_60540</name>
</gene>
<dbReference type="InterPro" id="IPR018392">
    <property type="entry name" value="LysM"/>
</dbReference>
<keyword evidence="6" id="KW-1185">Reference proteome</keyword>
<feature type="transmembrane region" description="Helical" evidence="3">
    <location>
        <begin position="12"/>
        <end position="37"/>
    </location>
</feature>
<dbReference type="PANTHER" id="PTHR34700">
    <property type="entry name" value="POTASSIUM BINDING PROTEIN KBP"/>
    <property type="match status" value="1"/>
</dbReference>
<dbReference type="InterPro" id="IPR005158">
    <property type="entry name" value="BTAD"/>
</dbReference>
<dbReference type="PANTHER" id="PTHR34700:SF4">
    <property type="entry name" value="PHAGE-LIKE ELEMENT PBSX PROTEIN XKDP"/>
    <property type="match status" value="1"/>
</dbReference>
<dbReference type="CDD" id="cd00118">
    <property type="entry name" value="LysM"/>
    <property type="match status" value="2"/>
</dbReference>
<dbReference type="InterPro" id="IPR052196">
    <property type="entry name" value="Bact_Kbp"/>
</dbReference>
<evidence type="ECO:0000256" key="3">
    <source>
        <dbReference type="SAM" id="Phobius"/>
    </source>
</evidence>
<dbReference type="GeneID" id="301551731"/>
<keyword evidence="1" id="KW-0902">Two-component regulatory system</keyword>
<dbReference type="InterPro" id="IPR011990">
    <property type="entry name" value="TPR-like_helical_dom_sf"/>
</dbReference>
<feature type="domain" description="LysM" evidence="4">
    <location>
        <begin position="239"/>
        <end position="288"/>
    </location>
</feature>
<keyword evidence="3" id="KW-1133">Transmembrane helix</keyword>
<protein>
    <submittedName>
        <fullName evidence="5">Membrane protein</fullName>
    </submittedName>
</protein>
<comment type="caution">
    <text evidence="5">The sequence shown here is derived from an EMBL/GenBank/DDBJ whole genome shotgun (WGS) entry which is preliminary data.</text>
</comment>
<feature type="compositionally biased region" description="Acidic residues" evidence="2">
    <location>
        <begin position="790"/>
        <end position="803"/>
    </location>
</feature>
<reference evidence="6" key="1">
    <citation type="journal article" date="2019" name="Int. J. Syst. Evol. Microbiol.">
        <title>The Global Catalogue of Microorganisms (GCM) 10K type strain sequencing project: providing services to taxonomists for standard genome sequencing and annotation.</title>
        <authorList>
            <consortium name="The Broad Institute Genomics Platform"/>
            <consortium name="The Broad Institute Genome Sequencing Center for Infectious Disease"/>
            <person name="Wu L."/>
            <person name="Ma J."/>
        </authorList>
    </citation>
    <scope>NUCLEOTIDE SEQUENCE [LARGE SCALE GENOMIC DNA]</scope>
    <source>
        <strain evidence="6">CGMCC 4.7323</strain>
    </source>
</reference>
<feature type="compositionally biased region" description="Low complexity" evidence="2">
    <location>
        <begin position="856"/>
        <end position="871"/>
    </location>
</feature>
<sequence length="1127" mass="118018">MPHPHSPTHRPWPLTLVRVTGSLAALAALVVGLPLALLRVGTLPAGVPSVGDIGDALMAPDDGQVLFTAITLVCWVLWAWFIASLVVEAAALLRHRAAPRVRGLAAPQRLAAVLLGGLLVFPSATAIAATPATAVAHNTTAAPAPSTAHAPTPQKASTHTGPRHTVGATGETLWDLAEHYLGDGRRYSELRALNPGLPQTATLPVGTVVNLPADAYGVHTELAAAAPASAETQQEPKAETYTVASGDSLSGIAQKKLGSASRWHDIYTENRDEISNPDLIYPGQHFDLPGHNAQPPHADHEDAPRPAPAKPAPHKDHSAAPTTPDTDSSTGAPDRQAPEHHGSSSTHRPDAQPEHSSPAAPAPSSPAPSTPDVPAPHGSAQTETAQPEVHAVDDEQTLAPAMVWAGAGVLAAALIGTLVTRRVLQQRRRKPGHRIAMPEGSAAETERRLRSVQHSGFDLLNAALRALASHLADAGRDLPDLDAVVLHDARLDLHLARQAPPVAPFTAMPGQPHVWTCTAAHPTLGEDHSDMDAPYPALVSLGWDDDGRLVLVDLERIGVLNLTGDAHLAQSVMRGIAMELATASVHGPLDVTVVDSTAPGLDDVVPERVARSASLAQITTKLTAHATDQRRSLTELGARGLGEARLHEDSGGAWTPHVVLAQDLTGDPGALFAALELDAAPRTASAVVVAAPTDVPLPDTAWTLDCGGPEQSVTLPGSGLTIHVQGLDNAVYADAVELLRVAASSASLPPSPAPAHPVTDEEDLQTTDATPGEQPAGTSGADGAGLPAEYADDEGEDAADEPEGPAKHAAALPQLATEPVDTSTTVAPGPADTALVRVAQACTTGTAHLTIPLPPETTTAAPESEDTAAAAGAAAPDILLLGPVSLTGATGRYDSAREAPSTELAVFLYLNPDVDHHAIDAALWPTSTVHKSMRTSVISRLRSWLGQDADGTYFFPRLQDTEGHRYRLSPSVDCDWTRFQRFAAAGLHDVSEDGDLALRRALSLVRGRPFSAVDRQRYSWAEPLMQEMCEAIVDVALELSDRLREAGDTTGALWSANRGLLAAEESEPLHRAVFRAHHKAGDTAALREAAARLVRINDQLGGEGVDMDAETAQLLRDLLPRTRQTTS</sequence>
<feature type="transmembrane region" description="Helical" evidence="3">
    <location>
        <begin position="65"/>
        <end position="89"/>
    </location>
</feature>
<dbReference type="InterPro" id="IPR036779">
    <property type="entry name" value="LysM_dom_sf"/>
</dbReference>
<keyword evidence="3" id="KW-0812">Transmembrane</keyword>
<evidence type="ECO:0000256" key="1">
    <source>
        <dbReference type="ARBA" id="ARBA00023012"/>
    </source>
</evidence>
<keyword evidence="3" id="KW-0472">Membrane</keyword>
<dbReference type="Pfam" id="PF01476">
    <property type="entry name" value="LysM"/>
    <property type="match status" value="2"/>
</dbReference>
<evidence type="ECO:0000313" key="6">
    <source>
        <dbReference type="Proteomes" id="UP000600080"/>
    </source>
</evidence>
<evidence type="ECO:0000313" key="5">
    <source>
        <dbReference type="EMBL" id="GGN61509.1"/>
    </source>
</evidence>
<feature type="region of interest" description="Disordered" evidence="2">
    <location>
        <begin position="847"/>
        <end position="871"/>
    </location>
</feature>
<evidence type="ECO:0000259" key="4">
    <source>
        <dbReference type="PROSITE" id="PS51782"/>
    </source>
</evidence>
<dbReference type="RefSeq" id="WP_189103457.1">
    <property type="nucleotide sequence ID" value="NZ_BMND01000041.1"/>
</dbReference>
<dbReference type="EMBL" id="BMND01000041">
    <property type="protein sequence ID" value="GGN61509.1"/>
    <property type="molecule type" value="Genomic_DNA"/>
</dbReference>